<evidence type="ECO:0000256" key="1">
    <source>
        <dbReference type="ARBA" id="ARBA00004141"/>
    </source>
</evidence>
<dbReference type="NCBIfam" id="TIGR01297">
    <property type="entry name" value="CDF"/>
    <property type="match status" value="1"/>
</dbReference>
<dbReference type="InterPro" id="IPR002524">
    <property type="entry name" value="Cation_efflux"/>
</dbReference>
<keyword evidence="3" id="KW-0813">Transport</keyword>
<sequence>MTAETTAHSHSHHHNHDACNHSHGVIDPSVASSERGLWAVKWSTTGLLTTVLLQLGAVYLSGSVALLADLLHNVGDIISALPLGIAFWLGRLSPNRRFQYGYGRVEDVAGVMIVLIIAASAVATGYESIQRFIHPQALEHLGVVAIAAGIGFIGNEAVALFRIRVGNEIGSAALVADGYHARVDGLVSLAVVISAVGLWLGYAWADPLVGLGITFALIHIVWESGQTVLTRLLDGVEPETTEALQQALAGYDYTHLKARWMGHQLYAQVCLKVDPEMSIGDGDAIASQLRSHLHQEIPYLSDISIEMQAKS</sequence>
<proteinExistence type="inferred from homology"/>
<dbReference type="GO" id="GO:0008324">
    <property type="term" value="F:monoatomic cation transmembrane transporter activity"/>
    <property type="evidence" value="ECO:0007669"/>
    <property type="project" value="InterPro"/>
</dbReference>
<feature type="transmembrane region" description="Helical" evidence="8">
    <location>
        <begin position="45"/>
        <end position="64"/>
    </location>
</feature>
<reference evidence="11 12" key="1">
    <citation type="journal article" date="2008" name="Proc. Natl. Acad. Sci. U.S.A.">
        <title>Niche adaptation and genome expansion in the chlorophyll d-producing cyanobacterium Acaryochloris marina.</title>
        <authorList>
            <person name="Swingley W.D."/>
            <person name="Chen M."/>
            <person name="Cheung P.C."/>
            <person name="Conrad A.L."/>
            <person name="Dejesa L.C."/>
            <person name="Hao J."/>
            <person name="Honchak B.M."/>
            <person name="Karbach L.E."/>
            <person name="Kurdoglu A."/>
            <person name="Lahiri S."/>
            <person name="Mastrian S.D."/>
            <person name="Miyashita H."/>
            <person name="Page L."/>
            <person name="Ramakrishna P."/>
            <person name="Satoh S."/>
            <person name="Sattley W.M."/>
            <person name="Shimada Y."/>
            <person name="Taylor H.L."/>
            <person name="Tomo T."/>
            <person name="Tsuchiya T."/>
            <person name="Wang Z.T."/>
            <person name="Raymond J."/>
            <person name="Mimuro M."/>
            <person name="Blankenship R.E."/>
            <person name="Touchman J.W."/>
        </authorList>
    </citation>
    <scope>NUCLEOTIDE SEQUENCE [LARGE SCALE GENOMIC DNA]</scope>
    <source>
        <strain evidence="12">MBIC 11017</strain>
    </source>
</reference>
<evidence type="ECO:0000256" key="5">
    <source>
        <dbReference type="ARBA" id="ARBA00022989"/>
    </source>
</evidence>
<dbReference type="Proteomes" id="UP000000268">
    <property type="component" value="Chromosome"/>
</dbReference>
<feature type="domain" description="Cation efflux protein cytoplasmic" evidence="10">
    <location>
        <begin position="251"/>
        <end position="307"/>
    </location>
</feature>
<keyword evidence="12" id="KW-1185">Reference proteome</keyword>
<protein>
    <submittedName>
        <fullName evidence="11">Cation efflux family protein</fullName>
    </submittedName>
</protein>
<evidence type="ECO:0000256" key="3">
    <source>
        <dbReference type="ARBA" id="ARBA00022448"/>
    </source>
</evidence>
<dbReference type="OrthoDB" id="9809646at2"/>
<evidence type="ECO:0000256" key="6">
    <source>
        <dbReference type="ARBA" id="ARBA00023136"/>
    </source>
</evidence>
<dbReference type="KEGG" id="amr:AM1_1948"/>
<keyword evidence="4 8" id="KW-0812">Transmembrane</keyword>
<dbReference type="InterPro" id="IPR058533">
    <property type="entry name" value="Cation_efflux_TM"/>
</dbReference>
<accession>B0CEJ9</accession>
<dbReference type="InterPro" id="IPR027470">
    <property type="entry name" value="Cation_efflux_CTD"/>
</dbReference>
<dbReference type="HOGENOM" id="CLU_013430_3_1_3"/>
<dbReference type="PANTHER" id="PTHR43840">
    <property type="entry name" value="MITOCHONDRIAL METAL TRANSPORTER 1-RELATED"/>
    <property type="match status" value="1"/>
</dbReference>
<comment type="subcellular location">
    <subcellularLocation>
        <location evidence="1">Membrane</location>
        <topology evidence="1">Multi-pass membrane protein</topology>
    </subcellularLocation>
</comment>
<dbReference type="Pfam" id="PF01545">
    <property type="entry name" value="Cation_efflux"/>
    <property type="match status" value="1"/>
</dbReference>
<dbReference type="GO" id="GO:0016020">
    <property type="term" value="C:membrane"/>
    <property type="evidence" value="ECO:0007669"/>
    <property type="project" value="UniProtKB-SubCell"/>
</dbReference>
<dbReference type="RefSeq" id="WP_012162463.1">
    <property type="nucleotide sequence ID" value="NC_009925.1"/>
</dbReference>
<evidence type="ECO:0000256" key="7">
    <source>
        <dbReference type="SAM" id="MobiDB-lite"/>
    </source>
</evidence>
<dbReference type="eggNOG" id="COG0053">
    <property type="taxonomic scope" value="Bacteria"/>
</dbReference>
<evidence type="ECO:0000313" key="12">
    <source>
        <dbReference type="Proteomes" id="UP000000268"/>
    </source>
</evidence>
<evidence type="ECO:0000259" key="10">
    <source>
        <dbReference type="Pfam" id="PF16916"/>
    </source>
</evidence>
<feature type="transmembrane region" description="Helical" evidence="8">
    <location>
        <begin position="141"/>
        <end position="163"/>
    </location>
</feature>
<feature type="region of interest" description="Disordered" evidence="7">
    <location>
        <begin position="1"/>
        <end position="21"/>
    </location>
</feature>
<keyword evidence="5 8" id="KW-1133">Transmembrane helix</keyword>
<evidence type="ECO:0000313" key="11">
    <source>
        <dbReference type="EMBL" id="ABW26965.1"/>
    </source>
</evidence>
<dbReference type="SUPFAM" id="SSF160240">
    <property type="entry name" value="Cation efflux protein cytoplasmic domain-like"/>
    <property type="match status" value="1"/>
</dbReference>
<evidence type="ECO:0000256" key="4">
    <source>
        <dbReference type="ARBA" id="ARBA00022692"/>
    </source>
</evidence>
<evidence type="ECO:0000256" key="2">
    <source>
        <dbReference type="ARBA" id="ARBA00008114"/>
    </source>
</evidence>
<dbReference type="Gene3D" id="1.20.1510.10">
    <property type="entry name" value="Cation efflux protein transmembrane domain"/>
    <property type="match status" value="1"/>
</dbReference>
<dbReference type="AlphaFoldDB" id="B0CEJ9"/>
<dbReference type="InterPro" id="IPR027469">
    <property type="entry name" value="Cation_efflux_TMD_sf"/>
</dbReference>
<feature type="transmembrane region" description="Helical" evidence="8">
    <location>
        <begin position="183"/>
        <end position="202"/>
    </location>
</feature>
<dbReference type="PANTHER" id="PTHR43840:SF15">
    <property type="entry name" value="MITOCHONDRIAL METAL TRANSPORTER 1-RELATED"/>
    <property type="match status" value="1"/>
</dbReference>
<evidence type="ECO:0000259" key="9">
    <source>
        <dbReference type="Pfam" id="PF01545"/>
    </source>
</evidence>
<name>B0CEJ9_ACAM1</name>
<feature type="transmembrane region" description="Helical" evidence="8">
    <location>
        <begin position="109"/>
        <end position="129"/>
    </location>
</feature>
<dbReference type="STRING" id="329726.AM1_1948"/>
<comment type="similarity">
    <text evidence="2">Belongs to the cation diffusion facilitator (CDF) transporter (TC 2.A.4) family.</text>
</comment>
<keyword evidence="6 8" id="KW-0472">Membrane</keyword>
<dbReference type="Pfam" id="PF16916">
    <property type="entry name" value="ZT_dimer"/>
    <property type="match status" value="1"/>
</dbReference>
<dbReference type="Gene3D" id="3.30.70.1350">
    <property type="entry name" value="Cation efflux protein, cytoplasmic domain"/>
    <property type="match status" value="1"/>
</dbReference>
<feature type="domain" description="Cation efflux protein transmembrane" evidence="9">
    <location>
        <begin position="47"/>
        <end position="229"/>
    </location>
</feature>
<dbReference type="InterPro" id="IPR050291">
    <property type="entry name" value="CDF_Transporter"/>
</dbReference>
<organism evidence="11 12">
    <name type="scientific">Acaryochloris marina (strain MBIC 11017)</name>
    <dbReference type="NCBI Taxonomy" id="329726"/>
    <lineage>
        <taxon>Bacteria</taxon>
        <taxon>Bacillati</taxon>
        <taxon>Cyanobacteriota</taxon>
        <taxon>Cyanophyceae</taxon>
        <taxon>Acaryochloridales</taxon>
        <taxon>Acaryochloridaceae</taxon>
        <taxon>Acaryochloris</taxon>
    </lineage>
</organism>
<dbReference type="InterPro" id="IPR036837">
    <property type="entry name" value="Cation_efflux_CTD_sf"/>
</dbReference>
<feature type="transmembrane region" description="Helical" evidence="8">
    <location>
        <begin position="70"/>
        <end position="89"/>
    </location>
</feature>
<dbReference type="FunFam" id="1.20.1510.10:FF:000006">
    <property type="entry name" value="Divalent cation efflux transporter"/>
    <property type="match status" value="1"/>
</dbReference>
<dbReference type="EMBL" id="CP000828">
    <property type="protein sequence ID" value="ABW26965.1"/>
    <property type="molecule type" value="Genomic_DNA"/>
</dbReference>
<gene>
    <name evidence="11" type="ordered locus">AM1_1948</name>
</gene>
<dbReference type="SUPFAM" id="SSF161111">
    <property type="entry name" value="Cation efflux protein transmembrane domain-like"/>
    <property type="match status" value="1"/>
</dbReference>
<evidence type="ECO:0000256" key="8">
    <source>
        <dbReference type="SAM" id="Phobius"/>
    </source>
</evidence>